<organism evidence="2 3">
    <name type="scientific">Nocardioides salarius</name>
    <dbReference type="NCBI Taxonomy" id="374513"/>
    <lineage>
        <taxon>Bacteria</taxon>
        <taxon>Bacillati</taxon>
        <taxon>Actinomycetota</taxon>
        <taxon>Actinomycetes</taxon>
        <taxon>Propionibacteriales</taxon>
        <taxon>Nocardioidaceae</taxon>
        <taxon>Nocardioides</taxon>
    </lineage>
</organism>
<dbReference type="RefSeq" id="WP_227492071.1">
    <property type="nucleotide sequence ID" value="NZ_JACDTV010000012.1"/>
</dbReference>
<gene>
    <name evidence="2" type="ORF">JOE61_001371</name>
</gene>
<evidence type="ECO:0000256" key="1">
    <source>
        <dbReference type="SAM" id="MobiDB-lite"/>
    </source>
</evidence>
<dbReference type="Proteomes" id="UP000732378">
    <property type="component" value="Unassembled WGS sequence"/>
</dbReference>
<keyword evidence="3" id="KW-1185">Reference proteome</keyword>
<evidence type="ECO:0000313" key="2">
    <source>
        <dbReference type="EMBL" id="MBM7507557.1"/>
    </source>
</evidence>
<dbReference type="EC" id="2.7.7.60" evidence="2"/>
<dbReference type="GO" id="GO:0050518">
    <property type="term" value="F:2-C-methyl-D-erythritol 4-phosphate cytidylyltransferase activity"/>
    <property type="evidence" value="ECO:0007669"/>
    <property type="project" value="UniProtKB-EC"/>
</dbReference>
<dbReference type="SUPFAM" id="SSF53448">
    <property type="entry name" value="Nucleotide-diphospho-sugar transferases"/>
    <property type="match status" value="1"/>
</dbReference>
<accession>A0ABS2M8S2</accession>
<reference evidence="2 3" key="1">
    <citation type="submission" date="2021-01" db="EMBL/GenBank/DDBJ databases">
        <title>Sequencing the genomes of 1000 actinobacteria strains.</title>
        <authorList>
            <person name="Klenk H.-P."/>
        </authorList>
    </citation>
    <scope>NUCLEOTIDE SEQUENCE [LARGE SCALE GENOMIC DNA]</scope>
    <source>
        <strain evidence="2 3">DSM 18239</strain>
    </source>
</reference>
<sequence>MTSHDSHPDSPGTPDDDGRNWSDWSDLEDEQEQPAALGTVVETGRGSLPFELLHGEALVAVAAWGLGESGVTPVDIGTEWEGLAASGEPVVLHDCLCPMTPADFIAGCVREAVAREAVVVGVRPVTDTVKTADGDSAAAGDAGGLPVVGMGPDRDDLVVVTSPVVLPAGVVAALDELPSDDFGVLVSWLAERFPVLTRQAPPEGRRVAGADDIAVLEALTAR</sequence>
<protein>
    <submittedName>
        <fullName evidence="2">2-C-methyl-D-erythritol 4-phosphate cytidylyltransferase</fullName>
        <ecNumber evidence="2">2.7.7.60</ecNumber>
    </submittedName>
</protein>
<dbReference type="EMBL" id="JAFBBZ010000001">
    <property type="protein sequence ID" value="MBM7507557.1"/>
    <property type="molecule type" value="Genomic_DNA"/>
</dbReference>
<keyword evidence="2" id="KW-0808">Transferase</keyword>
<evidence type="ECO:0000313" key="3">
    <source>
        <dbReference type="Proteomes" id="UP000732378"/>
    </source>
</evidence>
<name>A0ABS2M8S2_9ACTN</name>
<feature type="region of interest" description="Disordered" evidence="1">
    <location>
        <begin position="1"/>
        <end position="33"/>
    </location>
</feature>
<dbReference type="Gene3D" id="3.90.550.10">
    <property type="entry name" value="Spore Coat Polysaccharide Biosynthesis Protein SpsA, Chain A"/>
    <property type="match status" value="1"/>
</dbReference>
<comment type="caution">
    <text evidence="2">The sequence shown here is derived from an EMBL/GenBank/DDBJ whole genome shotgun (WGS) entry which is preliminary data.</text>
</comment>
<dbReference type="InterPro" id="IPR029044">
    <property type="entry name" value="Nucleotide-diphossugar_trans"/>
</dbReference>
<proteinExistence type="predicted"/>
<keyword evidence="2" id="KW-0548">Nucleotidyltransferase</keyword>